<sequence>MDGEAQPDVIETLEELQARHRKELKDLTGKITALKKSVGGNKQKKKDVQVQAALMEKELDDRHAQERTAIEQLQQLHVEMDTVEQQPSNETDDAHVSAITDDLKNVSVTPEERKKRPNKAQLRKQRKVAEFEAMRRAAAEEAANMPNQKEVEDSAIAEMLVPLGLQIKQIAPDGHCMYNAVAHQLSVRAGDDSKTYKDIRSLAADFLRTHTDDFIPFLVNKNGDMLNPDEYQAYCDGVERTADWGGQTELQAIARALKRPIHIVQAGSPTLTVGEEFTSEPLYVSYHRHAYGLGAHYNSLLPA</sequence>
<dbReference type="STRING" id="109895.A0A507DY51"/>
<dbReference type="PROSITE" id="PS50802">
    <property type="entry name" value="OTU"/>
    <property type="match status" value="1"/>
</dbReference>
<dbReference type="AlphaFoldDB" id="A0A507DY51"/>
<evidence type="ECO:0000313" key="3">
    <source>
        <dbReference type="EMBL" id="TPX56302.1"/>
    </source>
</evidence>
<evidence type="ECO:0000313" key="4">
    <source>
        <dbReference type="Proteomes" id="UP000318582"/>
    </source>
</evidence>
<dbReference type="Gene3D" id="3.90.70.80">
    <property type="match status" value="1"/>
</dbReference>
<name>A0A507DY51_9FUNG</name>
<evidence type="ECO:0000259" key="2">
    <source>
        <dbReference type="PROSITE" id="PS50802"/>
    </source>
</evidence>
<evidence type="ECO:0000256" key="1">
    <source>
        <dbReference type="SAM" id="MobiDB-lite"/>
    </source>
</evidence>
<dbReference type="Pfam" id="PF02338">
    <property type="entry name" value="OTU"/>
    <property type="match status" value="1"/>
</dbReference>
<dbReference type="PANTHER" id="PTHR12419">
    <property type="entry name" value="OTU DOMAIN CONTAINING PROTEIN"/>
    <property type="match status" value="1"/>
</dbReference>
<feature type="compositionally biased region" description="Basic residues" evidence="1">
    <location>
        <begin position="115"/>
        <end position="126"/>
    </location>
</feature>
<dbReference type="GO" id="GO:0016579">
    <property type="term" value="P:protein deubiquitination"/>
    <property type="evidence" value="ECO:0007669"/>
    <property type="project" value="TreeGrafter"/>
</dbReference>
<organism evidence="3 4">
    <name type="scientific">Powellomyces hirtus</name>
    <dbReference type="NCBI Taxonomy" id="109895"/>
    <lineage>
        <taxon>Eukaryota</taxon>
        <taxon>Fungi</taxon>
        <taxon>Fungi incertae sedis</taxon>
        <taxon>Chytridiomycota</taxon>
        <taxon>Chytridiomycota incertae sedis</taxon>
        <taxon>Chytridiomycetes</taxon>
        <taxon>Spizellomycetales</taxon>
        <taxon>Powellomycetaceae</taxon>
        <taxon>Powellomyces</taxon>
    </lineage>
</organism>
<dbReference type="EMBL" id="QEAQ01000079">
    <property type="protein sequence ID" value="TPX56302.1"/>
    <property type="molecule type" value="Genomic_DNA"/>
</dbReference>
<reference evidence="3 4" key="1">
    <citation type="journal article" date="2019" name="Sci. Rep.">
        <title>Comparative genomics of chytrid fungi reveal insights into the obligate biotrophic and pathogenic lifestyle of Synchytrium endobioticum.</title>
        <authorList>
            <person name="van de Vossenberg B.T.L.H."/>
            <person name="Warris S."/>
            <person name="Nguyen H.D.T."/>
            <person name="van Gent-Pelzer M.P.E."/>
            <person name="Joly D.L."/>
            <person name="van de Geest H.C."/>
            <person name="Bonants P.J.M."/>
            <person name="Smith D.S."/>
            <person name="Levesque C.A."/>
            <person name="van der Lee T.A.J."/>
        </authorList>
    </citation>
    <scope>NUCLEOTIDE SEQUENCE [LARGE SCALE GENOMIC DNA]</scope>
    <source>
        <strain evidence="3 4">CBS 809.83</strain>
    </source>
</reference>
<dbReference type="Proteomes" id="UP000318582">
    <property type="component" value="Unassembled WGS sequence"/>
</dbReference>
<accession>A0A507DY51</accession>
<dbReference type="InterPro" id="IPR003323">
    <property type="entry name" value="OTU_dom"/>
</dbReference>
<feature type="domain" description="OTU" evidence="2">
    <location>
        <begin position="165"/>
        <end position="303"/>
    </location>
</feature>
<protein>
    <recommendedName>
        <fullName evidence="2">OTU domain-containing protein</fullName>
    </recommendedName>
</protein>
<dbReference type="CDD" id="cd22748">
    <property type="entry name" value="OTU_OTUD6-like"/>
    <property type="match status" value="1"/>
</dbReference>
<gene>
    <name evidence="3" type="ORF">PhCBS80983_g04629</name>
</gene>
<keyword evidence="4" id="KW-1185">Reference proteome</keyword>
<feature type="region of interest" description="Disordered" evidence="1">
    <location>
        <begin position="84"/>
        <end position="126"/>
    </location>
</feature>
<dbReference type="InterPro" id="IPR038765">
    <property type="entry name" value="Papain-like_cys_pep_sf"/>
</dbReference>
<comment type="caution">
    <text evidence="3">The sequence shown here is derived from an EMBL/GenBank/DDBJ whole genome shotgun (WGS) entry which is preliminary data.</text>
</comment>
<dbReference type="GO" id="GO:0004843">
    <property type="term" value="F:cysteine-type deubiquitinase activity"/>
    <property type="evidence" value="ECO:0007669"/>
    <property type="project" value="TreeGrafter"/>
</dbReference>
<dbReference type="InterPro" id="IPR050704">
    <property type="entry name" value="Peptidase_C85-like"/>
</dbReference>
<proteinExistence type="predicted"/>
<dbReference type="PANTHER" id="PTHR12419:SF10">
    <property type="entry name" value="DEUBIQUITINASE OTUD6B"/>
    <property type="match status" value="1"/>
</dbReference>
<dbReference type="SUPFAM" id="SSF54001">
    <property type="entry name" value="Cysteine proteinases"/>
    <property type="match status" value="1"/>
</dbReference>